<organism evidence="1 2">
    <name type="scientific">Paenibacillus plantarum</name>
    <dbReference type="NCBI Taxonomy" id="2654975"/>
    <lineage>
        <taxon>Bacteria</taxon>
        <taxon>Bacillati</taxon>
        <taxon>Bacillota</taxon>
        <taxon>Bacilli</taxon>
        <taxon>Bacillales</taxon>
        <taxon>Paenibacillaceae</taxon>
        <taxon>Paenibacillus</taxon>
    </lineage>
</organism>
<accession>A0ABX1X866</accession>
<evidence type="ECO:0000313" key="1">
    <source>
        <dbReference type="EMBL" id="NOU64627.1"/>
    </source>
</evidence>
<name>A0ABX1X866_9BACL</name>
<dbReference type="EMBL" id="WHNY01000036">
    <property type="protein sequence ID" value="NOU64627.1"/>
    <property type="molecule type" value="Genomic_DNA"/>
</dbReference>
<keyword evidence="2" id="KW-1185">Reference proteome</keyword>
<gene>
    <name evidence="1" type="ORF">GC096_11355</name>
</gene>
<reference evidence="1 2" key="1">
    <citation type="submission" date="2019-10" db="EMBL/GenBank/DDBJ databases">
        <title>Description of Paenibacillus humi sp. nov.</title>
        <authorList>
            <person name="Carlier A."/>
            <person name="Qi S."/>
        </authorList>
    </citation>
    <scope>NUCLEOTIDE SEQUENCE [LARGE SCALE GENOMIC DNA]</scope>
    <source>
        <strain evidence="1 2">LMG 31461</strain>
    </source>
</reference>
<comment type="caution">
    <text evidence="1">The sequence shown here is derived from an EMBL/GenBank/DDBJ whole genome shotgun (WGS) entry which is preliminary data.</text>
</comment>
<proteinExistence type="predicted"/>
<protein>
    <recommendedName>
        <fullName evidence="3">DUF4162 domain-containing protein</fullName>
    </recommendedName>
</protein>
<evidence type="ECO:0008006" key="3">
    <source>
        <dbReference type="Google" id="ProtNLM"/>
    </source>
</evidence>
<evidence type="ECO:0000313" key="2">
    <source>
        <dbReference type="Proteomes" id="UP000653578"/>
    </source>
</evidence>
<dbReference type="RefSeq" id="WP_171630350.1">
    <property type="nucleotide sequence ID" value="NZ_WHNY01000036.1"/>
</dbReference>
<sequence>MCDRVAILQQGKLVDVKPIGHFTQDSEQTPTYRIEAQPIEEALDVLGQMEGIQRIKLLDEALIEVTTERERVPDMLDGLMQHHIRIYGVQVVRLSLEDRFLEITGTGRKQIG</sequence>
<dbReference type="Proteomes" id="UP000653578">
    <property type="component" value="Unassembled WGS sequence"/>
</dbReference>